<dbReference type="InterPro" id="IPR018076">
    <property type="entry name" value="T2SS_GspF_dom"/>
</dbReference>
<feature type="domain" description="Type II secretion system protein GspF" evidence="7">
    <location>
        <begin position="167"/>
        <end position="291"/>
    </location>
</feature>
<dbReference type="PANTHER" id="PTHR35007">
    <property type="entry name" value="INTEGRAL MEMBRANE PROTEIN-RELATED"/>
    <property type="match status" value="1"/>
</dbReference>
<gene>
    <name evidence="8" type="ORF">BCR15_10725</name>
</gene>
<dbReference type="Pfam" id="PF00482">
    <property type="entry name" value="T2SSF"/>
    <property type="match status" value="1"/>
</dbReference>
<feature type="transmembrane region" description="Helical" evidence="6">
    <location>
        <begin position="97"/>
        <end position="117"/>
    </location>
</feature>
<proteinExistence type="predicted"/>
<accession>A0A1C0AGU2</accession>
<comment type="subcellular location">
    <subcellularLocation>
        <location evidence="1">Cell membrane</location>
        <topology evidence="1">Multi-pass membrane protein</topology>
    </subcellularLocation>
</comment>
<feature type="transmembrane region" description="Helical" evidence="6">
    <location>
        <begin position="123"/>
        <end position="141"/>
    </location>
</feature>
<reference evidence="9" key="1">
    <citation type="submission" date="2016-07" db="EMBL/GenBank/DDBJ databases">
        <authorList>
            <person name="Florea S."/>
            <person name="Webb J.S."/>
            <person name="Jaromczyk J."/>
            <person name="Schardl C.L."/>
        </authorList>
    </citation>
    <scope>NUCLEOTIDE SEQUENCE [LARGE SCALE GENOMIC DNA]</scope>
    <source>
        <strain evidence="9">IPBSL-7</strain>
    </source>
</reference>
<evidence type="ECO:0000256" key="3">
    <source>
        <dbReference type="ARBA" id="ARBA00022692"/>
    </source>
</evidence>
<evidence type="ECO:0000256" key="5">
    <source>
        <dbReference type="ARBA" id="ARBA00023136"/>
    </source>
</evidence>
<evidence type="ECO:0000256" key="6">
    <source>
        <dbReference type="SAM" id="Phobius"/>
    </source>
</evidence>
<keyword evidence="9" id="KW-1185">Reference proteome</keyword>
<dbReference type="AlphaFoldDB" id="A0A1C0AGU2"/>
<dbReference type="GO" id="GO:0005886">
    <property type="term" value="C:plasma membrane"/>
    <property type="evidence" value="ECO:0007669"/>
    <property type="project" value="UniProtKB-SubCell"/>
</dbReference>
<keyword evidence="5 6" id="KW-0472">Membrane</keyword>
<keyword evidence="3 6" id="KW-0812">Transmembrane</keyword>
<name>A0A1C0AGU2_9ACTN</name>
<dbReference type="Proteomes" id="UP000093501">
    <property type="component" value="Unassembled WGS sequence"/>
</dbReference>
<comment type="caution">
    <text evidence="8">The sequence shown here is derived from an EMBL/GenBank/DDBJ whole genome shotgun (WGS) entry which is preliminary data.</text>
</comment>
<keyword evidence="2" id="KW-1003">Cell membrane</keyword>
<keyword evidence="4 6" id="KW-1133">Transmembrane helix</keyword>
<dbReference type="RefSeq" id="WP_068752852.1">
    <property type="nucleotide sequence ID" value="NZ_MBQD01000027.1"/>
</dbReference>
<evidence type="ECO:0000313" key="8">
    <source>
        <dbReference type="EMBL" id="OCL30927.1"/>
    </source>
</evidence>
<sequence length="297" mass="31448">MTGLQLAMLSGAMLSAGVVLIVVGMVPAPVHLKDAIGRLQPTSLTADPVDAAGKVDAEVRLGRWAEQHLPAVVWGAPPEKDLALLGRTRAAFYGSKIISAVLGLLVVPVISVATMLLGLPIPVAVPVLGSLGFAILLWFLPNNELRDQARKAREEFSYALGAFVEMVALERLAGATVPQALIRAADTGDSWVFHRLATTLRRTNYTGQNPWGALADMGNHLHLPDLTDLADIMRLGGSDGTRVYDSLRARAAAMRNATLNTQISRANAAGERIAVPVAGLVLVLAITLVVPAVLRMI</sequence>
<evidence type="ECO:0000313" key="9">
    <source>
        <dbReference type="Proteomes" id="UP000093501"/>
    </source>
</evidence>
<dbReference type="PANTHER" id="PTHR35007:SF1">
    <property type="entry name" value="PILUS ASSEMBLY PROTEIN"/>
    <property type="match status" value="1"/>
</dbReference>
<organism evidence="8 9">
    <name type="scientific">Tessaracoccus lapidicaptus</name>
    <dbReference type="NCBI Taxonomy" id="1427523"/>
    <lineage>
        <taxon>Bacteria</taxon>
        <taxon>Bacillati</taxon>
        <taxon>Actinomycetota</taxon>
        <taxon>Actinomycetes</taxon>
        <taxon>Propionibacteriales</taxon>
        <taxon>Propionibacteriaceae</taxon>
        <taxon>Tessaracoccus</taxon>
    </lineage>
</organism>
<feature type="transmembrane region" description="Helical" evidence="6">
    <location>
        <begin position="273"/>
        <end position="294"/>
    </location>
</feature>
<dbReference type="EMBL" id="MBQD01000027">
    <property type="protein sequence ID" value="OCL30927.1"/>
    <property type="molecule type" value="Genomic_DNA"/>
</dbReference>
<protein>
    <recommendedName>
        <fullName evidence="7">Type II secretion system protein GspF domain-containing protein</fullName>
    </recommendedName>
</protein>
<evidence type="ECO:0000256" key="2">
    <source>
        <dbReference type="ARBA" id="ARBA00022475"/>
    </source>
</evidence>
<evidence type="ECO:0000259" key="7">
    <source>
        <dbReference type="Pfam" id="PF00482"/>
    </source>
</evidence>
<evidence type="ECO:0000256" key="4">
    <source>
        <dbReference type="ARBA" id="ARBA00022989"/>
    </source>
</evidence>
<evidence type="ECO:0000256" key="1">
    <source>
        <dbReference type="ARBA" id="ARBA00004651"/>
    </source>
</evidence>
<feature type="transmembrane region" description="Helical" evidence="6">
    <location>
        <begin position="6"/>
        <end position="28"/>
    </location>
</feature>